<feature type="compositionally biased region" description="Polar residues" evidence="1">
    <location>
        <begin position="273"/>
        <end position="289"/>
    </location>
</feature>
<dbReference type="InterPro" id="IPR009571">
    <property type="entry name" value="SUR7/Rim9-like_fungi"/>
</dbReference>
<dbReference type="OrthoDB" id="3365245at2759"/>
<feature type="transmembrane region" description="Helical" evidence="2">
    <location>
        <begin position="131"/>
        <end position="155"/>
    </location>
</feature>
<evidence type="ECO:0000256" key="1">
    <source>
        <dbReference type="SAM" id="MobiDB-lite"/>
    </source>
</evidence>
<comment type="caution">
    <text evidence="3">The sequence shown here is derived from an EMBL/GenBank/DDBJ whole genome shotgun (WGS) entry which is preliminary data.</text>
</comment>
<evidence type="ECO:0000313" key="3">
    <source>
        <dbReference type="EMBL" id="KAF9451406.1"/>
    </source>
</evidence>
<gene>
    <name evidence="3" type="ORF">P691DRAFT_724237</name>
</gene>
<dbReference type="InterPro" id="IPR051380">
    <property type="entry name" value="pH-response_reg_palI/RIM9"/>
</dbReference>
<feature type="compositionally biased region" description="Polar residues" evidence="1">
    <location>
        <begin position="339"/>
        <end position="362"/>
    </location>
</feature>
<feature type="compositionally biased region" description="Polar residues" evidence="1">
    <location>
        <begin position="520"/>
        <end position="545"/>
    </location>
</feature>
<reference evidence="3" key="1">
    <citation type="submission" date="2020-11" db="EMBL/GenBank/DDBJ databases">
        <authorList>
            <consortium name="DOE Joint Genome Institute"/>
            <person name="Ahrendt S."/>
            <person name="Riley R."/>
            <person name="Andreopoulos W."/>
            <person name="Labutti K."/>
            <person name="Pangilinan J."/>
            <person name="Ruiz-Duenas F.J."/>
            <person name="Barrasa J.M."/>
            <person name="Sanchez-Garcia M."/>
            <person name="Camarero S."/>
            <person name="Miyauchi S."/>
            <person name="Serrano A."/>
            <person name="Linde D."/>
            <person name="Babiker R."/>
            <person name="Drula E."/>
            <person name="Ayuso-Fernandez I."/>
            <person name="Pacheco R."/>
            <person name="Padilla G."/>
            <person name="Ferreira P."/>
            <person name="Barriuso J."/>
            <person name="Kellner H."/>
            <person name="Castanera R."/>
            <person name="Alfaro M."/>
            <person name="Ramirez L."/>
            <person name="Pisabarro A.G."/>
            <person name="Kuo A."/>
            <person name="Tritt A."/>
            <person name="Lipzen A."/>
            <person name="He G."/>
            <person name="Yan M."/>
            <person name="Ng V."/>
            <person name="Cullen D."/>
            <person name="Martin F."/>
            <person name="Rosso M.-N."/>
            <person name="Henrissat B."/>
            <person name="Hibbett D."/>
            <person name="Martinez A.T."/>
            <person name="Grigoriev I.V."/>
        </authorList>
    </citation>
    <scope>NUCLEOTIDE SEQUENCE</scope>
    <source>
        <strain evidence="3">MF-IS2</strain>
    </source>
</reference>
<dbReference type="EMBL" id="MU151086">
    <property type="protein sequence ID" value="KAF9451406.1"/>
    <property type="molecule type" value="Genomic_DNA"/>
</dbReference>
<evidence type="ECO:0000313" key="4">
    <source>
        <dbReference type="Proteomes" id="UP000807342"/>
    </source>
</evidence>
<feature type="compositionally biased region" description="Low complexity" evidence="1">
    <location>
        <begin position="312"/>
        <end position="321"/>
    </location>
</feature>
<sequence>MGCIRPATPGFLVTLIAAALLAVVSFCVPYFKSVYFLRADIPNNGAITFGTLGYCLELSNGTTCSRPSIGYQLDINGLVGNKFKVQIPQVAVKWITYALFLHVVGLILAAISALFGLLAHVREMSMACCSTFVSGFAAGITLLAFIFDIALFFIAKARINAVGHASIGNAIWLTLAAWILLFFSGCFYAFGRCCISKRGPRSKWGTRGDQEGSGPDSRYAEQMRMDAIKSEAERKNVQAAGGGGLPAFYETVPLTGRVEGDSVYTDYKDETSDISTPTAVSHSRPQKNLTGYAPAPQGTRAVDEYYIPRPPTAASSTTYPPHTSPPTPHRQASGYAPATTGTSTYMNAPPQTTPSPANNQYLGYQDPYTATGRDYGHVAGGSSYHTAASQNQQPTSYPQYDQYNNYNSQPQPQTTHYSEPSFNPDVYNSTGILNTSSSPPVPATNTSTANPYLASSSSPYTTPSTPSQQYTPHQRQYTLGGDGYGANSVPPLPEQNSSSYYQYSGAGAASNSYPAPIDTSTAYGVLPQTSPVKGSRQPPGSTLSYSPDDAPPVYEAGSSDVAGHWGKH</sequence>
<feature type="compositionally biased region" description="Low complexity" evidence="1">
    <location>
        <begin position="455"/>
        <end position="472"/>
    </location>
</feature>
<feature type="transmembrane region" description="Helical" evidence="2">
    <location>
        <begin position="94"/>
        <end position="119"/>
    </location>
</feature>
<keyword evidence="2" id="KW-1133">Transmembrane helix</keyword>
<protein>
    <submittedName>
        <fullName evidence="3">Pali-domain-containing protein</fullName>
    </submittedName>
</protein>
<dbReference type="GO" id="GO:0035838">
    <property type="term" value="C:growing cell tip"/>
    <property type="evidence" value="ECO:0007669"/>
    <property type="project" value="TreeGrafter"/>
</dbReference>
<proteinExistence type="predicted"/>
<dbReference type="PANTHER" id="PTHR28013">
    <property type="entry name" value="PROTEIN DCV1-RELATED"/>
    <property type="match status" value="1"/>
</dbReference>
<name>A0A9P5XKI4_9AGAR</name>
<feature type="region of interest" description="Disordered" evidence="1">
    <location>
        <begin position="268"/>
        <end position="368"/>
    </location>
</feature>
<organism evidence="3 4">
    <name type="scientific">Macrolepiota fuliginosa MF-IS2</name>
    <dbReference type="NCBI Taxonomy" id="1400762"/>
    <lineage>
        <taxon>Eukaryota</taxon>
        <taxon>Fungi</taxon>
        <taxon>Dikarya</taxon>
        <taxon>Basidiomycota</taxon>
        <taxon>Agaricomycotina</taxon>
        <taxon>Agaricomycetes</taxon>
        <taxon>Agaricomycetidae</taxon>
        <taxon>Agaricales</taxon>
        <taxon>Agaricineae</taxon>
        <taxon>Agaricaceae</taxon>
        <taxon>Macrolepiota</taxon>
    </lineage>
</organism>
<dbReference type="GO" id="GO:0032153">
    <property type="term" value="C:cell division site"/>
    <property type="evidence" value="ECO:0007669"/>
    <property type="project" value="TreeGrafter"/>
</dbReference>
<feature type="transmembrane region" description="Helical" evidence="2">
    <location>
        <begin position="12"/>
        <end position="31"/>
    </location>
</feature>
<feature type="compositionally biased region" description="Polar residues" evidence="1">
    <location>
        <begin position="383"/>
        <end position="395"/>
    </location>
</feature>
<feature type="region of interest" description="Disordered" evidence="1">
    <location>
        <begin position="520"/>
        <end position="568"/>
    </location>
</feature>
<dbReference type="Proteomes" id="UP000807342">
    <property type="component" value="Unassembled WGS sequence"/>
</dbReference>
<feature type="transmembrane region" description="Helical" evidence="2">
    <location>
        <begin position="170"/>
        <end position="191"/>
    </location>
</feature>
<dbReference type="AlphaFoldDB" id="A0A9P5XKI4"/>
<dbReference type="GO" id="GO:0005886">
    <property type="term" value="C:plasma membrane"/>
    <property type="evidence" value="ECO:0007669"/>
    <property type="project" value="InterPro"/>
</dbReference>
<evidence type="ECO:0000256" key="2">
    <source>
        <dbReference type="SAM" id="Phobius"/>
    </source>
</evidence>
<keyword evidence="2" id="KW-0812">Transmembrane</keyword>
<keyword evidence="2" id="KW-0472">Membrane</keyword>
<dbReference type="Pfam" id="PF06687">
    <property type="entry name" value="SUR7"/>
    <property type="match status" value="1"/>
</dbReference>
<feature type="compositionally biased region" description="Polar residues" evidence="1">
    <location>
        <begin position="414"/>
        <end position="454"/>
    </location>
</feature>
<dbReference type="PANTHER" id="PTHR28013:SF4">
    <property type="entry name" value="MARVEL DOMAIN-CONTAINING PROTEIN"/>
    <property type="match status" value="1"/>
</dbReference>
<keyword evidence="4" id="KW-1185">Reference proteome</keyword>
<feature type="compositionally biased region" description="Low complexity" evidence="1">
    <location>
        <begin position="396"/>
        <end position="413"/>
    </location>
</feature>
<accession>A0A9P5XKI4</accession>
<feature type="region of interest" description="Disordered" evidence="1">
    <location>
        <begin position="381"/>
        <end position="498"/>
    </location>
</feature>